<reference evidence="1 3" key="1">
    <citation type="submission" date="2013-02" db="EMBL/GenBank/DDBJ databases">
        <title>The Genome Sequence of Enterococcus gilvus ATCC BAA-350.</title>
        <authorList>
            <consortium name="The Broad Institute Genome Sequencing Platform"/>
            <consortium name="The Broad Institute Genome Sequencing Center for Infectious Disease"/>
            <person name="Earl A.M."/>
            <person name="Gilmore M.S."/>
            <person name="Lebreton F."/>
            <person name="Walker B."/>
            <person name="Young S.K."/>
            <person name="Zeng Q."/>
            <person name="Gargeya S."/>
            <person name="Fitzgerald M."/>
            <person name="Haas B."/>
            <person name="Abouelleil A."/>
            <person name="Alvarado L."/>
            <person name="Arachchi H.M."/>
            <person name="Berlin A.M."/>
            <person name="Chapman S.B."/>
            <person name="Dewar J."/>
            <person name="Goldberg J."/>
            <person name="Griggs A."/>
            <person name="Gujja S."/>
            <person name="Hansen M."/>
            <person name="Howarth C."/>
            <person name="Imamovic A."/>
            <person name="Larimer J."/>
            <person name="McCowan C."/>
            <person name="Murphy C."/>
            <person name="Neiman D."/>
            <person name="Pearson M."/>
            <person name="Priest M."/>
            <person name="Roberts A."/>
            <person name="Saif S."/>
            <person name="Shea T."/>
            <person name="Sisk P."/>
            <person name="Sykes S."/>
            <person name="Wortman J."/>
            <person name="Nusbaum C."/>
            <person name="Birren B."/>
        </authorList>
    </citation>
    <scope>NUCLEOTIDE SEQUENCE [LARGE SCALE GENOMIC DNA]</scope>
    <source>
        <strain evidence="1 3">ATCC BAA-350</strain>
    </source>
</reference>
<dbReference type="eggNOG" id="COG0551">
    <property type="taxonomic scope" value="Bacteria"/>
</dbReference>
<dbReference type="Proteomes" id="UP000013750">
    <property type="component" value="Unassembled WGS sequence"/>
</dbReference>
<dbReference type="PATRIC" id="fig|1158614.3.peg.484"/>
<comment type="caution">
    <text evidence="1">The sequence shown here is derived from an EMBL/GenBank/DDBJ whole genome shotgun (WGS) entry which is preliminary data.</text>
</comment>
<dbReference type="InterPro" id="IPR041025">
    <property type="entry name" value="HNH_repeat"/>
</dbReference>
<dbReference type="EMBL" id="ASWH01000002">
    <property type="protein sequence ID" value="EOW79748.1"/>
    <property type="molecule type" value="Genomic_DNA"/>
</dbReference>
<evidence type="ECO:0000313" key="2">
    <source>
        <dbReference type="EMBL" id="EOW79748.1"/>
    </source>
</evidence>
<dbReference type="AlphaFoldDB" id="R2VKI7"/>
<evidence type="ECO:0000313" key="1">
    <source>
        <dbReference type="EMBL" id="EOI58400.1"/>
    </source>
</evidence>
<dbReference type="EMBL" id="AJDQ01000003">
    <property type="protein sequence ID" value="EOI58400.1"/>
    <property type="molecule type" value="Genomic_DNA"/>
</dbReference>
<evidence type="ECO:0000313" key="4">
    <source>
        <dbReference type="Proteomes" id="UP000014160"/>
    </source>
</evidence>
<dbReference type="HOGENOM" id="CLU_1123193_0_0_9"/>
<gene>
    <name evidence="2" type="ORF">I592_03888</name>
    <name evidence="1" type="ORF">UKC_00473</name>
</gene>
<organism evidence="1 3">
    <name type="scientific">Enterococcus gilvus ATCC BAA-350</name>
    <dbReference type="NCBI Taxonomy" id="1158614"/>
    <lineage>
        <taxon>Bacteria</taxon>
        <taxon>Bacillati</taxon>
        <taxon>Bacillota</taxon>
        <taxon>Bacilli</taxon>
        <taxon>Lactobacillales</taxon>
        <taxon>Enterococcaceae</taxon>
        <taxon>Enterococcus</taxon>
    </lineage>
</organism>
<dbReference type="RefSeq" id="WP_010778922.1">
    <property type="nucleotide sequence ID" value="NZ_ASWH01000002.1"/>
</dbReference>
<evidence type="ECO:0000313" key="3">
    <source>
        <dbReference type="Proteomes" id="UP000013750"/>
    </source>
</evidence>
<accession>R2VKI7</accession>
<dbReference type="OrthoDB" id="694186at2"/>
<name>R2VKI7_9ENTE</name>
<protein>
    <submittedName>
        <fullName evidence="1">Uncharacterized protein</fullName>
    </submittedName>
</protein>
<sequence>MAKSITKEELIEKLMAFVKEKGRPPRLTEFGNSSSINRHFGSYKEFILSQGLVPYRVEPKLLTREEMEQRLKSFIKSKGRTPTQQEFAHTRSIKKEYRNYLGFLKTTGYTLMHIRSQPTPTERHRTAGMMGIKITEEFLLEELAFFVKEYGQIPTAKEFGYSERQIKRYFGSYEKFLHCQGLALHKEEIAPLSKKELVNKLKTFVLIQERLPTEEEFGYLDHVERLYGSFEAFTKENEYEPSLVEKE</sequence>
<dbReference type="Proteomes" id="UP000014160">
    <property type="component" value="Unassembled WGS sequence"/>
</dbReference>
<reference evidence="2 4" key="2">
    <citation type="submission" date="2013-03" db="EMBL/GenBank/DDBJ databases">
        <title>The Genome Sequence of Enterococcus gilvus ATCC BAA-350 (PacBio/Illumina hybrid assembly).</title>
        <authorList>
            <consortium name="The Broad Institute Genomics Platform"/>
            <consortium name="The Broad Institute Genome Sequencing Center for Infectious Disease"/>
            <person name="Earl A."/>
            <person name="Russ C."/>
            <person name="Gilmore M."/>
            <person name="Surin D."/>
            <person name="Walker B."/>
            <person name="Young S."/>
            <person name="Zeng Q."/>
            <person name="Gargeya S."/>
            <person name="Fitzgerald M."/>
            <person name="Haas B."/>
            <person name="Abouelleil A."/>
            <person name="Allen A.W."/>
            <person name="Alvarado L."/>
            <person name="Arachchi H.M."/>
            <person name="Berlin A.M."/>
            <person name="Chapman S.B."/>
            <person name="Gainer-Dewar J."/>
            <person name="Goldberg J."/>
            <person name="Griggs A."/>
            <person name="Gujja S."/>
            <person name="Hansen M."/>
            <person name="Howarth C."/>
            <person name="Imamovic A."/>
            <person name="Ireland A."/>
            <person name="Larimer J."/>
            <person name="McCowan C."/>
            <person name="Murphy C."/>
            <person name="Pearson M."/>
            <person name="Poon T.W."/>
            <person name="Priest M."/>
            <person name="Roberts A."/>
            <person name="Saif S."/>
            <person name="Shea T."/>
            <person name="Sisk P."/>
            <person name="Sykes S."/>
            <person name="Wortman J."/>
            <person name="Nusbaum C."/>
            <person name="Birren B."/>
        </authorList>
    </citation>
    <scope>NUCLEOTIDE SEQUENCE [LARGE SCALE GENOMIC DNA]</scope>
    <source>
        <strain evidence="2 4">ATCC BAA-350</strain>
    </source>
</reference>
<proteinExistence type="predicted"/>
<dbReference type="Pfam" id="PF18780">
    <property type="entry name" value="HNH_repeat"/>
    <property type="match status" value="2"/>
</dbReference>
<keyword evidence="4" id="KW-1185">Reference proteome</keyword>